<accession>B4VMF8</accession>
<evidence type="ECO:0000313" key="2">
    <source>
        <dbReference type="Proteomes" id="UP000003835"/>
    </source>
</evidence>
<dbReference type="InterPro" id="IPR032719">
    <property type="entry name" value="WbsX"/>
</dbReference>
<dbReference type="OrthoDB" id="9816424at2"/>
<evidence type="ECO:0008006" key="3">
    <source>
        <dbReference type="Google" id="ProtNLM"/>
    </source>
</evidence>
<dbReference type="CDD" id="cd11579">
    <property type="entry name" value="Glyco_tran_WbsX"/>
    <property type="match status" value="1"/>
</dbReference>
<dbReference type="Proteomes" id="UP000003835">
    <property type="component" value="Unassembled WGS sequence"/>
</dbReference>
<keyword evidence="2" id="KW-1185">Reference proteome</keyword>
<reference evidence="1 2" key="1">
    <citation type="submission" date="2008-07" db="EMBL/GenBank/DDBJ databases">
        <authorList>
            <person name="Tandeau de Marsac N."/>
            <person name="Ferriera S."/>
            <person name="Johnson J."/>
            <person name="Kravitz S."/>
            <person name="Beeson K."/>
            <person name="Sutton G."/>
            <person name="Rogers Y.-H."/>
            <person name="Friedman R."/>
            <person name="Frazier M."/>
            <person name="Venter J.C."/>
        </authorList>
    </citation>
    <scope>NUCLEOTIDE SEQUENCE [LARGE SCALE GENOMIC DNA]</scope>
    <source>
        <strain evidence="1 2">PCC 7420</strain>
    </source>
</reference>
<dbReference type="PANTHER" id="PTHR41244:SF1">
    <property type="entry name" value="GLYCOSYLTRANSFERASE"/>
    <property type="match status" value="1"/>
</dbReference>
<dbReference type="AlphaFoldDB" id="B4VMF8"/>
<gene>
    <name evidence="1" type="ORF">MC7420_1744</name>
</gene>
<proteinExistence type="predicted"/>
<dbReference type="HOGENOM" id="CLU_038570_0_0_3"/>
<dbReference type="PANTHER" id="PTHR41244">
    <property type="entry name" value="RHAMNAN SYNTHESIS F"/>
    <property type="match status" value="1"/>
</dbReference>
<dbReference type="EMBL" id="DS989845">
    <property type="protein sequence ID" value="EDX76741.1"/>
    <property type="molecule type" value="Genomic_DNA"/>
</dbReference>
<name>B4VMF8_9CYAN</name>
<protein>
    <recommendedName>
        <fullName evidence="3">Lipopolysaccharide biosynthesis protein</fullName>
    </recommendedName>
</protein>
<dbReference type="STRING" id="118168.MC7420_1744"/>
<evidence type="ECO:0000313" key="1">
    <source>
        <dbReference type="EMBL" id="EDX76741.1"/>
    </source>
</evidence>
<dbReference type="Pfam" id="PF14307">
    <property type="entry name" value="Glyco_tran_WbsX"/>
    <property type="match status" value="1"/>
</dbReference>
<organism evidence="1 2">
    <name type="scientific">Coleofasciculus chthonoplastes PCC 7420</name>
    <dbReference type="NCBI Taxonomy" id="118168"/>
    <lineage>
        <taxon>Bacteria</taxon>
        <taxon>Bacillati</taxon>
        <taxon>Cyanobacteriota</taxon>
        <taxon>Cyanophyceae</taxon>
        <taxon>Coleofasciculales</taxon>
        <taxon>Coleofasciculaceae</taxon>
        <taxon>Coleofasciculus</taxon>
    </lineage>
</organism>
<dbReference type="RefSeq" id="WP_006099699.1">
    <property type="nucleotide sequence ID" value="NZ_DS989845.1"/>
</dbReference>
<dbReference type="eggNOG" id="COG1216">
    <property type="taxonomic scope" value="Bacteria"/>
</dbReference>
<sequence length="379" mass="44189">MTTNPLKSAKARLIAFYLPQFHPIPENDQAWGKGFTEWTNVAKAKPLFPGHDQPKIPADLGFYDLRLPEARQAQADLAREYGIEGFCYWHYWFGGKRVLERPFNQVLKSGEPNFPFCLAWANQTWTGIWHGCPDRVLIEQTYPGLADYTTHFYTLLEAFTDPRYITVEGKPLFLVYNPEELPDPKQFTDCWRDLAIKSGLKGLYLIGVARHEYWFPESNGFDASIVINPDYVFTQASARIFPGKRSLTKVKQKLSAFSSRRFYQKYKQFSDYPLLYSYEKAIKCAFKGSHPYFVTYPCIFPNWDNTPRTGIYGLVFLKSTPDLFRVHLQEAIETVSERESEKRLIFIRSWNEWAEGNYLEPDLKFGKAFLEVIRDEIYS</sequence>
<dbReference type="Gene3D" id="3.20.20.80">
    <property type="entry name" value="Glycosidases"/>
    <property type="match status" value="1"/>
</dbReference>